<evidence type="ECO:0000313" key="4">
    <source>
        <dbReference type="Proteomes" id="UP000190827"/>
    </source>
</evidence>
<organism evidence="3 4">
    <name type="scientific">Plantibacter cousiniae</name>
    <name type="common">nom. nud.</name>
    <dbReference type="NCBI Taxonomy" id="199709"/>
    <lineage>
        <taxon>Bacteria</taxon>
        <taxon>Bacillati</taxon>
        <taxon>Actinomycetota</taxon>
        <taxon>Actinomycetes</taxon>
        <taxon>Micrococcales</taxon>
        <taxon>Microbacteriaceae</taxon>
        <taxon>Plantibacter</taxon>
    </lineage>
</organism>
<dbReference type="EMBL" id="FUZO01000001">
    <property type="protein sequence ID" value="SKC35991.1"/>
    <property type="molecule type" value="Genomic_DNA"/>
</dbReference>
<evidence type="ECO:0000256" key="2">
    <source>
        <dbReference type="SAM" id="SignalP"/>
    </source>
</evidence>
<feature type="region of interest" description="Disordered" evidence="1">
    <location>
        <begin position="39"/>
        <end position="60"/>
    </location>
</feature>
<reference evidence="3 4" key="1">
    <citation type="submission" date="2017-02" db="EMBL/GenBank/DDBJ databases">
        <authorList>
            <person name="Varghese N."/>
            <person name="Submissions S."/>
        </authorList>
    </citation>
    <scope>NUCLEOTIDE SEQUENCE [LARGE SCALE GENOMIC DNA]</scope>
    <source>
        <strain evidence="3 4">VKM Ac-1787</strain>
    </source>
</reference>
<evidence type="ECO:0000313" key="3">
    <source>
        <dbReference type="EMBL" id="SKC35991.1"/>
    </source>
</evidence>
<feature type="chain" id="PRO_5047389239" evidence="2">
    <location>
        <begin position="18"/>
        <end position="242"/>
    </location>
</feature>
<comment type="caution">
    <text evidence="3">The sequence shown here is derived from an EMBL/GenBank/DDBJ whole genome shotgun (WGS) entry which is preliminary data.</text>
</comment>
<feature type="signal peptide" evidence="2">
    <location>
        <begin position="1"/>
        <end position="17"/>
    </location>
</feature>
<evidence type="ECO:0000256" key="1">
    <source>
        <dbReference type="SAM" id="MobiDB-lite"/>
    </source>
</evidence>
<name>A0ABY1LGL9_9MICO</name>
<accession>A0ABY1LGL9</accession>
<proteinExistence type="predicted"/>
<protein>
    <submittedName>
        <fullName evidence="3">Uncharacterized protein</fullName>
    </submittedName>
</protein>
<gene>
    <name evidence="3" type="ORF">SAMN06295973_0072</name>
</gene>
<sequence length="242" mass="25334">MIRKKILALLTSGLVVAGGLGGVAAQAVASSAKAPAEATATPTASATPTETPAATTPPTESTHINEFYLQGLWQRFFEVGKAAMASCVTEAGFGFDDTSFDGMPPGLSEADQDAWQAAAVPCREERDAATAAAEAAYVPTEEERATALAFATQYQGWIDAMRSCMADRGHEFVGAVDMTLQAYPYPEGQQATGMPDGLSPEESHQWKLDATGYDSSYPESEQSTWDASCGFVADAAYGGPGH</sequence>
<dbReference type="Proteomes" id="UP000190827">
    <property type="component" value="Unassembled WGS sequence"/>
</dbReference>
<keyword evidence="2" id="KW-0732">Signal</keyword>
<keyword evidence="4" id="KW-1185">Reference proteome</keyword>